<reference evidence="1" key="2">
    <citation type="submission" date="2022-09" db="EMBL/GenBank/DDBJ databases">
        <title>Biosynthetic gene clusters of Dactylosporangioum fulvum.</title>
        <authorList>
            <person name="Caradec T."/>
        </authorList>
    </citation>
    <scope>NUCLEOTIDE SEQUENCE</scope>
    <source>
        <strain evidence="1">NRRL B-16292</strain>
    </source>
</reference>
<evidence type="ECO:0000313" key="2">
    <source>
        <dbReference type="Proteomes" id="UP001059617"/>
    </source>
</evidence>
<evidence type="ECO:0008006" key="3">
    <source>
        <dbReference type="Google" id="ProtNLM"/>
    </source>
</evidence>
<dbReference type="EMBL" id="CP073720">
    <property type="protein sequence ID" value="UWP85745.1"/>
    <property type="molecule type" value="Genomic_DNA"/>
</dbReference>
<reference evidence="1" key="1">
    <citation type="submission" date="2021-04" db="EMBL/GenBank/DDBJ databases">
        <authorList>
            <person name="Hartkoorn R.C."/>
            <person name="Beaudoing E."/>
            <person name="Hot D."/>
        </authorList>
    </citation>
    <scope>NUCLEOTIDE SEQUENCE</scope>
    <source>
        <strain evidence="1">NRRL B-16292</strain>
    </source>
</reference>
<gene>
    <name evidence="1" type="ORF">Dfulv_16485</name>
</gene>
<sequence>MTLAEIDVARLLLRAREVCAAAHAEGWLTSPVVDSPLRQAVRRLADLLGGEDDRHGVPTVDDLVSFACAVSDDGYRASALSDLVPYVDEEQLSTLLAAGHAIDEEYQRCRVFMAVAPRASAGQLAGMVTAVRGWTLARDRMFGFVSLVPYLVGADRAAVIDAALDAIEENDWFYFVSETVGQFAPHLTSAELDRALAAAARAVADEQDRSNLLTRFPSLRPAAWWAEAVSAAATIKDGNLRAVTLRDLAKQAPVEHLDAVLAAAHAIRNGGARTRALAEIALHLAESRRPEVIDAALASLLATPVRDGLRRLARGALLPLLNHDQVATIIDSDSRKRNEGGTWLEAVAPYAAPEHLVTAVTAAIAPHQLGDPLPDLPMGMRHGFPRIVEYLPASHRNLAALSAVSIRDQIGVGEHLWAENLALVAKYLTPAQLDQVLASIDPNGEPFAAGNAIEHLAAHLDHGQLDTALTTVLTIDDEEGRGQAMAGIAPHLAEDQIGRLVAAVLNLRDPRILAETLTTVLPHTPAEQQPLLAQTVLTAASAIDDPKDRAGRLLALAATHSGTHRDTALARAFTAMTALPDANAQVRMLDLMTPLVATEHHDATTTSPPRPANP</sequence>
<evidence type="ECO:0000313" key="1">
    <source>
        <dbReference type="EMBL" id="UWP85745.1"/>
    </source>
</evidence>
<keyword evidence="2" id="KW-1185">Reference proteome</keyword>
<protein>
    <recommendedName>
        <fullName evidence="3">HEAT repeat domain-containing protein</fullName>
    </recommendedName>
</protein>
<accession>A0ABY5W8Q2</accession>
<organism evidence="1 2">
    <name type="scientific">Dactylosporangium fulvum</name>
    <dbReference type="NCBI Taxonomy" id="53359"/>
    <lineage>
        <taxon>Bacteria</taxon>
        <taxon>Bacillati</taxon>
        <taxon>Actinomycetota</taxon>
        <taxon>Actinomycetes</taxon>
        <taxon>Micromonosporales</taxon>
        <taxon>Micromonosporaceae</taxon>
        <taxon>Dactylosporangium</taxon>
    </lineage>
</organism>
<dbReference type="Proteomes" id="UP001059617">
    <property type="component" value="Chromosome"/>
</dbReference>
<name>A0ABY5W8Q2_9ACTN</name>
<dbReference type="RefSeq" id="WP_259863957.1">
    <property type="nucleotide sequence ID" value="NZ_BAAAST010000073.1"/>
</dbReference>
<proteinExistence type="predicted"/>